<evidence type="ECO:0000259" key="3">
    <source>
        <dbReference type="Pfam" id="PF22725"/>
    </source>
</evidence>
<keyword evidence="1 4" id="KW-0560">Oxidoreductase</keyword>
<accession>I0KBC6</accession>
<evidence type="ECO:0000256" key="1">
    <source>
        <dbReference type="ARBA" id="ARBA00023002"/>
    </source>
</evidence>
<dbReference type="InterPro" id="IPR006311">
    <property type="entry name" value="TAT_signal"/>
</dbReference>
<feature type="domain" description="Gfo/Idh/MocA-like oxidoreductase N-terminal" evidence="2">
    <location>
        <begin position="72"/>
        <end position="195"/>
    </location>
</feature>
<proteinExistence type="predicted"/>
<dbReference type="PANTHER" id="PTHR43818:SF11">
    <property type="entry name" value="BCDNA.GH03377"/>
    <property type="match status" value="1"/>
</dbReference>
<reference evidence="4 5" key="1">
    <citation type="journal article" date="2012" name="J. Bacteriol.">
        <title>Genome Sequence of Fibrella aestuarina BUZ 2T, a Filamentous Marine Bacterium.</title>
        <authorList>
            <person name="Filippini M."/>
            <person name="Qi W."/>
            <person name="Blom J."/>
            <person name="Goesmann A."/>
            <person name="Smits T.H."/>
            <person name="Bagheri H.C."/>
        </authorList>
    </citation>
    <scope>NUCLEOTIDE SEQUENCE [LARGE SCALE GENOMIC DNA]</scope>
    <source>
        <strain evidence="5">BUZ 2T</strain>
    </source>
</reference>
<dbReference type="Gene3D" id="3.40.50.720">
    <property type="entry name" value="NAD(P)-binding Rossmann-like Domain"/>
    <property type="match status" value="1"/>
</dbReference>
<evidence type="ECO:0000313" key="4">
    <source>
        <dbReference type="EMBL" id="CCH01429.1"/>
    </source>
</evidence>
<dbReference type="Pfam" id="PF01408">
    <property type="entry name" value="GFO_IDH_MocA"/>
    <property type="match status" value="1"/>
</dbReference>
<feature type="domain" description="GFO/IDH/MocA-like oxidoreductase" evidence="3">
    <location>
        <begin position="204"/>
        <end position="312"/>
    </location>
</feature>
<protein>
    <submittedName>
        <fullName evidence="4">Oxidoreductase domain protein</fullName>
        <ecNumber evidence="4">1.1.99.28</ecNumber>
    </submittedName>
</protein>
<dbReference type="PANTHER" id="PTHR43818">
    <property type="entry name" value="BCDNA.GH03377"/>
    <property type="match status" value="1"/>
</dbReference>
<dbReference type="Gene3D" id="3.30.360.10">
    <property type="entry name" value="Dihydrodipicolinate Reductase, domain 2"/>
    <property type="match status" value="1"/>
</dbReference>
<dbReference type="InterPro" id="IPR008354">
    <property type="entry name" value="Glc-Fru_OxRdtase_bac"/>
</dbReference>
<name>I0KBC6_9BACT</name>
<dbReference type="PRINTS" id="PR01775">
    <property type="entry name" value="GLFROXRDTASE"/>
</dbReference>
<dbReference type="Proteomes" id="UP000011058">
    <property type="component" value="Chromosome"/>
</dbReference>
<dbReference type="SUPFAM" id="SSF55347">
    <property type="entry name" value="Glyceraldehyde-3-phosphate dehydrogenase-like, C-terminal domain"/>
    <property type="match status" value="1"/>
</dbReference>
<gene>
    <name evidence="4" type="primary">gfo</name>
    <name evidence="4" type="ORF">FAES_3421</name>
</gene>
<dbReference type="InterPro" id="IPR050463">
    <property type="entry name" value="Gfo/Idh/MocA_oxidrdct_glycsds"/>
</dbReference>
<dbReference type="GO" id="GO:0047061">
    <property type="term" value="F:glucose-fructose oxidoreductase activity"/>
    <property type="evidence" value="ECO:0007669"/>
    <property type="project" value="UniProtKB-EC"/>
</dbReference>
<dbReference type="GO" id="GO:0000166">
    <property type="term" value="F:nucleotide binding"/>
    <property type="evidence" value="ECO:0007669"/>
    <property type="project" value="InterPro"/>
</dbReference>
<dbReference type="SUPFAM" id="SSF51735">
    <property type="entry name" value="NAD(P)-binding Rossmann-fold domains"/>
    <property type="match status" value="1"/>
</dbReference>
<sequence>MEQQNIDEVTGLKTHNEKETGISVSCRCLAECPLSQFMNRRLFLGQAALGSGALLTAQANPWPSVAPDRKLGVALVGLGTYSTLQLAPALQHTERCQLAGIVTGTPAKAQAWMQQYAIPQANVYDYQTFDRLADNPAIDIVYVVLPNAMHAEYVIRAAKAGKHVICEKPMGLNVRECEQMIQACRQAGVKLSVGYRLYFEPHHLEVRRLAQSKELGTVKLMETALGFSMADPKSWRLNKQLGGGGAIMDLGVYAVQGARRTIGEDPIAVTAQGFVRDKAVFKGIYESMFFQLEFPGGALSSSSTTYTSYVDRLYATTGYQWFGLQPAFNATGARGDSSNGKIELSTPPFQQIRQLDAFAANILDNTEPLASGAEGLKDIRIIDAIVRAADTGRRVEIDWNG</sequence>
<dbReference type="STRING" id="1166018.FAES_3421"/>
<dbReference type="AlphaFoldDB" id="I0KBC6"/>
<dbReference type="EC" id="1.1.99.28" evidence="4"/>
<evidence type="ECO:0000259" key="2">
    <source>
        <dbReference type="Pfam" id="PF01408"/>
    </source>
</evidence>
<dbReference type="PROSITE" id="PS51318">
    <property type="entry name" value="TAT"/>
    <property type="match status" value="1"/>
</dbReference>
<dbReference type="InterPro" id="IPR000683">
    <property type="entry name" value="Gfo/Idh/MocA-like_OxRdtase_N"/>
</dbReference>
<dbReference type="InterPro" id="IPR055170">
    <property type="entry name" value="GFO_IDH_MocA-like_dom"/>
</dbReference>
<evidence type="ECO:0000313" key="5">
    <source>
        <dbReference type="Proteomes" id="UP000011058"/>
    </source>
</evidence>
<dbReference type="HOGENOM" id="CLU_023194_5_1_10"/>
<dbReference type="eggNOG" id="COG0673">
    <property type="taxonomic scope" value="Bacteria"/>
</dbReference>
<keyword evidence="5" id="KW-1185">Reference proteome</keyword>
<dbReference type="KEGG" id="fae:FAES_3421"/>
<organism evidence="4 5">
    <name type="scientific">Fibrella aestuarina BUZ 2</name>
    <dbReference type="NCBI Taxonomy" id="1166018"/>
    <lineage>
        <taxon>Bacteria</taxon>
        <taxon>Pseudomonadati</taxon>
        <taxon>Bacteroidota</taxon>
        <taxon>Cytophagia</taxon>
        <taxon>Cytophagales</taxon>
        <taxon>Spirosomataceae</taxon>
        <taxon>Fibrella</taxon>
    </lineage>
</organism>
<dbReference type="InterPro" id="IPR036291">
    <property type="entry name" value="NAD(P)-bd_dom_sf"/>
</dbReference>
<dbReference type="EMBL" id="HE796683">
    <property type="protein sequence ID" value="CCH01429.1"/>
    <property type="molecule type" value="Genomic_DNA"/>
</dbReference>
<dbReference type="Pfam" id="PF22725">
    <property type="entry name" value="GFO_IDH_MocA_C3"/>
    <property type="match status" value="1"/>
</dbReference>